<keyword evidence="2" id="KW-0436">Ligase</keyword>
<feature type="compositionally biased region" description="Basic and acidic residues" evidence="1">
    <location>
        <begin position="23"/>
        <end position="33"/>
    </location>
</feature>
<dbReference type="Proteomes" id="UP000020681">
    <property type="component" value="Unassembled WGS sequence"/>
</dbReference>
<dbReference type="GO" id="GO:0004815">
    <property type="term" value="F:aspartate-tRNA ligase activity"/>
    <property type="evidence" value="ECO:0007669"/>
    <property type="project" value="UniProtKB-EC"/>
</dbReference>
<evidence type="ECO:0000313" key="2">
    <source>
        <dbReference type="EMBL" id="EUA90685.1"/>
    </source>
</evidence>
<feature type="region of interest" description="Disordered" evidence="1">
    <location>
        <begin position="1"/>
        <end position="33"/>
    </location>
</feature>
<comment type="caution">
    <text evidence="2">The sequence shown here is derived from an EMBL/GenBank/DDBJ whole genome shotgun (WGS) entry which is preliminary data.</text>
</comment>
<evidence type="ECO:0000313" key="3">
    <source>
        <dbReference type="Proteomes" id="UP000020681"/>
    </source>
</evidence>
<gene>
    <name evidence="2" type="ORF">I551_2753</name>
</gene>
<accession>A0ABN0R118</accession>
<protein>
    <submittedName>
        <fullName evidence="2">Aspartyl-tRNA synthetase domain protein</fullName>
        <ecNumber evidence="2">6.1.1.12</ecNumber>
    </submittedName>
</protein>
<sequence>MSRSAISMRAAPSSARDALTGPAEKKMQSPDWRHVSGQSVTLGIGQVLGHRPPSVPSSPTST</sequence>
<dbReference type="EMBL" id="JAOL01000099">
    <property type="protein sequence ID" value="EUA90685.1"/>
    <property type="molecule type" value="Genomic_DNA"/>
</dbReference>
<reference evidence="2 3" key="1">
    <citation type="submission" date="2014-01" db="EMBL/GenBank/DDBJ databases">
        <authorList>
            <person name="Dobos K."/>
            <person name="Lenaerts A."/>
            <person name="Ordway D."/>
            <person name="DeGroote M.A."/>
            <person name="Parker T."/>
            <person name="Sizemore C."/>
            <person name="Tallon L.J."/>
            <person name="Sadzewicz L.K."/>
            <person name="Sengamalay N."/>
            <person name="Fraser C.M."/>
            <person name="Hine E."/>
            <person name="Shefchek K.A."/>
            <person name="Das S.P."/>
            <person name="Tettelin H."/>
        </authorList>
    </citation>
    <scope>NUCLEOTIDE SEQUENCE [LARGE SCALE GENOMIC DNA]</scope>
    <source>
        <strain evidence="2 3">Harvey</strain>
    </source>
</reference>
<proteinExistence type="predicted"/>
<organism evidence="2 3">
    <name type="scientific">Mycobacterium ulcerans str. Harvey</name>
    <dbReference type="NCBI Taxonomy" id="1299332"/>
    <lineage>
        <taxon>Bacteria</taxon>
        <taxon>Bacillati</taxon>
        <taxon>Actinomycetota</taxon>
        <taxon>Actinomycetes</taxon>
        <taxon>Mycobacteriales</taxon>
        <taxon>Mycobacteriaceae</taxon>
        <taxon>Mycobacterium</taxon>
        <taxon>Mycobacterium ulcerans group</taxon>
    </lineage>
</organism>
<keyword evidence="3" id="KW-1185">Reference proteome</keyword>
<name>A0ABN0R118_MYCUL</name>
<dbReference type="EC" id="6.1.1.12" evidence="2"/>
<evidence type="ECO:0000256" key="1">
    <source>
        <dbReference type="SAM" id="MobiDB-lite"/>
    </source>
</evidence>